<evidence type="ECO:0000256" key="10">
    <source>
        <dbReference type="SAM" id="MobiDB-lite"/>
    </source>
</evidence>
<keyword evidence="6" id="KW-0206">Cytoskeleton</keyword>
<dbReference type="PROSITE" id="PS50096">
    <property type="entry name" value="IQ"/>
    <property type="match status" value="1"/>
</dbReference>
<feature type="compositionally biased region" description="Basic and acidic residues" evidence="10">
    <location>
        <begin position="613"/>
        <end position="633"/>
    </location>
</feature>
<evidence type="ECO:0000259" key="11">
    <source>
        <dbReference type="PROSITE" id="PS50853"/>
    </source>
</evidence>
<feature type="domain" description="Fibronectin type-III" evidence="11">
    <location>
        <begin position="911"/>
        <end position="1008"/>
    </location>
</feature>
<feature type="compositionally biased region" description="Basic and acidic residues" evidence="10">
    <location>
        <begin position="1176"/>
        <end position="1201"/>
    </location>
</feature>
<evidence type="ECO:0000256" key="2">
    <source>
        <dbReference type="ARBA" id="ARBA00022490"/>
    </source>
</evidence>
<feature type="compositionally biased region" description="Polar residues" evidence="10">
    <location>
        <begin position="911"/>
        <end position="927"/>
    </location>
</feature>
<feature type="compositionally biased region" description="Polar residues" evidence="10">
    <location>
        <begin position="366"/>
        <end position="391"/>
    </location>
</feature>
<dbReference type="CDD" id="cd00063">
    <property type="entry name" value="FN3"/>
    <property type="match status" value="1"/>
</dbReference>
<dbReference type="GO" id="GO:1902018">
    <property type="term" value="P:negative regulation of cilium assembly"/>
    <property type="evidence" value="ECO:0007669"/>
    <property type="project" value="TreeGrafter"/>
</dbReference>
<feature type="region of interest" description="Disordered" evidence="10">
    <location>
        <begin position="1042"/>
        <end position="1068"/>
    </location>
</feature>
<feature type="compositionally biased region" description="Low complexity" evidence="10">
    <location>
        <begin position="928"/>
        <end position="943"/>
    </location>
</feature>
<dbReference type="Pfam" id="PF00041">
    <property type="entry name" value="fn3"/>
    <property type="match status" value="1"/>
</dbReference>
<dbReference type="Gene3D" id="2.60.40.10">
    <property type="entry name" value="Immunoglobulins"/>
    <property type="match status" value="1"/>
</dbReference>
<dbReference type="PROSITE" id="PS50853">
    <property type="entry name" value="FN3"/>
    <property type="match status" value="1"/>
</dbReference>
<feature type="compositionally biased region" description="Basic residues" evidence="10">
    <location>
        <begin position="320"/>
        <end position="330"/>
    </location>
</feature>
<evidence type="ECO:0000256" key="4">
    <source>
        <dbReference type="ARBA" id="ARBA00022737"/>
    </source>
</evidence>
<reference evidence="12" key="1">
    <citation type="submission" date="2022-11" db="UniProtKB">
        <authorList>
            <consortium name="EnsemblMetazoa"/>
        </authorList>
    </citation>
    <scope>IDENTIFICATION</scope>
</reference>
<dbReference type="Pfam" id="PF14580">
    <property type="entry name" value="LRR_9"/>
    <property type="match status" value="1"/>
</dbReference>
<dbReference type="InterPro" id="IPR003961">
    <property type="entry name" value="FN3_dom"/>
</dbReference>
<evidence type="ECO:0000256" key="7">
    <source>
        <dbReference type="ARBA" id="ARBA00058656"/>
    </source>
</evidence>
<dbReference type="GO" id="GO:0030030">
    <property type="term" value="P:cell projection organization"/>
    <property type="evidence" value="ECO:0007669"/>
    <property type="project" value="UniProtKB-KW"/>
</dbReference>
<evidence type="ECO:0000256" key="5">
    <source>
        <dbReference type="ARBA" id="ARBA00022794"/>
    </source>
</evidence>
<dbReference type="InterPro" id="IPR036116">
    <property type="entry name" value="FN3_sf"/>
</dbReference>
<dbReference type="InterPro" id="IPR050576">
    <property type="entry name" value="Cilia_flagella_integrity"/>
</dbReference>
<dbReference type="PANTHER" id="PTHR45973">
    <property type="entry name" value="PROTEIN PHOSPHATASE 1 REGULATORY SUBUNIT SDS22-RELATED"/>
    <property type="match status" value="1"/>
</dbReference>
<keyword evidence="3" id="KW-0433">Leucine-rich repeat</keyword>
<feature type="compositionally biased region" description="Low complexity" evidence="10">
    <location>
        <begin position="602"/>
        <end position="611"/>
    </location>
</feature>
<dbReference type="OrthoDB" id="5954088at2759"/>
<feature type="compositionally biased region" description="Polar residues" evidence="10">
    <location>
        <begin position="1233"/>
        <end position="1242"/>
    </location>
</feature>
<dbReference type="Gene3D" id="1.20.5.190">
    <property type="match status" value="1"/>
</dbReference>
<dbReference type="SUPFAM" id="SSF52058">
    <property type="entry name" value="L domain-like"/>
    <property type="match status" value="1"/>
</dbReference>
<proteinExistence type="predicted"/>
<feature type="compositionally biased region" description="Pro residues" evidence="10">
    <location>
        <begin position="592"/>
        <end position="601"/>
    </location>
</feature>
<feature type="compositionally biased region" description="Polar residues" evidence="10">
    <location>
        <begin position="1270"/>
        <end position="1287"/>
    </location>
</feature>
<evidence type="ECO:0000256" key="3">
    <source>
        <dbReference type="ARBA" id="ARBA00022614"/>
    </source>
</evidence>
<feature type="region of interest" description="Disordered" evidence="10">
    <location>
        <begin position="478"/>
        <end position="503"/>
    </location>
</feature>
<dbReference type="FunFam" id="3.80.10.10:FF:000165">
    <property type="entry name" value="Centrosomal protein of 97 kDa"/>
    <property type="match status" value="1"/>
</dbReference>
<feature type="region of interest" description="Disordered" evidence="10">
    <location>
        <begin position="871"/>
        <end position="946"/>
    </location>
</feature>
<organism evidence="12 13">
    <name type="scientific">Patiria miniata</name>
    <name type="common">Bat star</name>
    <name type="synonym">Asterina miniata</name>
    <dbReference type="NCBI Taxonomy" id="46514"/>
    <lineage>
        <taxon>Eukaryota</taxon>
        <taxon>Metazoa</taxon>
        <taxon>Echinodermata</taxon>
        <taxon>Eleutherozoa</taxon>
        <taxon>Asterozoa</taxon>
        <taxon>Asteroidea</taxon>
        <taxon>Valvatacea</taxon>
        <taxon>Valvatida</taxon>
        <taxon>Asterinidae</taxon>
        <taxon>Patiria</taxon>
    </lineage>
</organism>
<evidence type="ECO:0000313" key="13">
    <source>
        <dbReference type="Proteomes" id="UP000887568"/>
    </source>
</evidence>
<evidence type="ECO:0000256" key="1">
    <source>
        <dbReference type="ARBA" id="ARBA00004300"/>
    </source>
</evidence>
<dbReference type="InterPro" id="IPR001611">
    <property type="entry name" value="Leu-rich_rpt"/>
</dbReference>
<dbReference type="SUPFAM" id="SSF49265">
    <property type="entry name" value="Fibronectin type III"/>
    <property type="match status" value="1"/>
</dbReference>
<feature type="region of interest" description="Disordered" evidence="10">
    <location>
        <begin position="801"/>
        <end position="830"/>
    </location>
</feature>
<evidence type="ECO:0000256" key="6">
    <source>
        <dbReference type="ARBA" id="ARBA00023212"/>
    </source>
</evidence>
<name>A0A914A666_PATMI</name>
<feature type="compositionally biased region" description="Polar residues" evidence="10">
    <location>
        <begin position="1550"/>
        <end position="1560"/>
    </location>
</feature>
<evidence type="ECO:0000256" key="9">
    <source>
        <dbReference type="ARBA" id="ARBA00076677"/>
    </source>
</evidence>
<dbReference type="OMA" id="LINIEWL"/>
<feature type="compositionally biased region" description="Basic and acidic residues" evidence="10">
    <location>
        <begin position="662"/>
        <end position="675"/>
    </location>
</feature>
<comment type="subcellular location">
    <subcellularLocation>
        <location evidence="1">Cytoplasm</location>
        <location evidence="1">Cytoskeleton</location>
        <location evidence="1">Microtubule organizing center</location>
        <location evidence="1">Centrosome</location>
    </subcellularLocation>
</comment>
<protein>
    <recommendedName>
        <fullName evidence="8">Centrosomal protein of 97 kDa</fullName>
    </recommendedName>
    <alternativeName>
        <fullName evidence="9">Leucine-rich repeat and IQ domain-containing protein 2</fullName>
    </alternativeName>
</protein>
<feature type="compositionally biased region" description="Polar residues" evidence="10">
    <location>
        <begin position="893"/>
        <end position="904"/>
    </location>
</feature>
<feature type="compositionally biased region" description="Gly residues" evidence="10">
    <location>
        <begin position="1130"/>
        <end position="1145"/>
    </location>
</feature>
<feature type="compositionally biased region" description="Basic residues" evidence="10">
    <location>
        <begin position="1516"/>
        <end position="1528"/>
    </location>
</feature>
<feature type="region of interest" description="Disordered" evidence="10">
    <location>
        <begin position="1269"/>
        <end position="1368"/>
    </location>
</feature>
<feature type="compositionally biased region" description="Basic and acidic residues" evidence="10">
    <location>
        <begin position="1354"/>
        <end position="1368"/>
    </location>
</feature>
<dbReference type="PROSITE" id="PS51450">
    <property type="entry name" value="LRR"/>
    <property type="match status" value="3"/>
</dbReference>
<comment type="function">
    <text evidence="7">Acts as a key negative regulator of ciliogenesis in collaboration with CCP110 by capping the mother centriole thereby preventing cilia formation. Required for recruitment of CCP110 to the centrosome.</text>
</comment>
<dbReference type="EnsemblMetazoa" id="XM_038203370.1">
    <property type="protein sequence ID" value="XP_038059298.1"/>
    <property type="gene ID" value="LOC119730455"/>
</dbReference>
<evidence type="ECO:0000256" key="8">
    <source>
        <dbReference type="ARBA" id="ARBA00068862"/>
    </source>
</evidence>
<dbReference type="Proteomes" id="UP000887568">
    <property type="component" value="Unplaced"/>
</dbReference>
<feature type="region of interest" description="Disordered" evidence="10">
    <location>
        <begin position="1464"/>
        <end position="1610"/>
    </location>
</feature>
<dbReference type="SMART" id="SM00060">
    <property type="entry name" value="FN3"/>
    <property type="match status" value="1"/>
</dbReference>
<dbReference type="SMART" id="SM00365">
    <property type="entry name" value="LRR_SD22"/>
    <property type="match status" value="7"/>
</dbReference>
<dbReference type="Pfam" id="PF00612">
    <property type="entry name" value="IQ"/>
    <property type="match status" value="1"/>
</dbReference>
<feature type="compositionally biased region" description="Polar residues" evidence="10">
    <location>
        <begin position="1151"/>
        <end position="1173"/>
    </location>
</feature>
<dbReference type="InterPro" id="IPR013783">
    <property type="entry name" value="Ig-like_fold"/>
</dbReference>
<dbReference type="RefSeq" id="XP_038059298.1">
    <property type="nucleotide sequence ID" value="XM_038203370.1"/>
</dbReference>
<accession>A0A914A666</accession>
<feature type="region of interest" description="Disordered" evidence="10">
    <location>
        <begin position="1114"/>
        <end position="1257"/>
    </location>
</feature>
<feature type="compositionally biased region" description="Acidic residues" evidence="10">
    <location>
        <begin position="1043"/>
        <end position="1054"/>
    </location>
</feature>
<keyword evidence="13" id="KW-1185">Reference proteome</keyword>
<dbReference type="CDD" id="cd23767">
    <property type="entry name" value="IQCD"/>
    <property type="match status" value="1"/>
</dbReference>
<feature type="region of interest" description="Disordered" evidence="10">
    <location>
        <begin position="320"/>
        <end position="400"/>
    </location>
</feature>
<keyword evidence="4" id="KW-0677">Repeat</keyword>
<feature type="region of interest" description="Disordered" evidence="10">
    <location>
        <begin position="562"/>
        <end position="714"/>
    </location>
</feature>
<keyword evidence="5" id="KW-0970">Cilium biogenesis/degradation</keyword>
<keyword evidence="2" id="KW-0963">Cytoplasm</keyword>
<dbReference type="InterPro" id="IPR000048">
    <property type="entry name" value="IQ_motif_EF-hand-BS"/>
</dbReference>
<dbReference type="PANTHER" id="PTHR45973:SF2">
    <property type="entry name" value="CENTROSOMAL PROTEIN OF 97 KDA"/>
    <property type="match status" value="1"/>
</dbReference>
<feature type="compositionally biased region" description="Low complexity" evidence="10">
    <location>
        <begin position="639"/>
        <end position="654"/>
    </location>
</feature>
<dbReference type="GeneID" id="119730455"/>
<sequence>MESLVSYPPWDPIMLEKSEMERYIGEKELEENMVILDLSGRGLKRLDRVRPAADEATPSSCTTLILDRNAISKIEHLEEYHMLQQLSIASNRLVRMSGVSRIATLRVLNLPNNSIQAIEGLRDLINLEWLNLSGNSIKAIDHLNCNMKLKHLDLSDNSISSITDISMLTNLKTLLLHGNILTSLRSVPAYFPTCIEILSLAENEISDLAEVSYLSCLSRLQQLSIMNNPCVMMATSSSDFCFDYRPYIVNWCLSLHILDGYAITQKESLKGEWLYSQGKGRWFHPGQHAQLIEYLSHTCPLTNETELQCKEDEKLVKVLKQQRLHQKQLRRGPAQPHPAQPESHPHRSPQQAPLTPTPAHLKHSPTTRAGASSPTRHSPARNTKNLPKSTSPKPPGVTMGVAVVSPAPVASPSPQGVADGRQLVGKAAWDLEQVHLNFKPASTERENLLDMVLQDLEDEETMSNTSQLVSESYYLPVTESSPTTHDERPVTAPPHTIPSRDIDVLGDTKSQRPATAFTFNSDLGHVSGHLDPGHDSYTPTHGVTKYEAYDSRPMKPLAKKKLGTAKLAVHTTPSSKATRKPRSQTRHSNPSTPTPGTPTPGTPTRNRSPNPEASRRDDTYSSAELKRIKEIANSRKISKSPSAPSSLSSPSPTKQSKKRDRRGVTVERLDPRGHQVEGQGHQPQVLGRASSNQDVSRDNQAKGATRSKSMEKEEKAAIKIQAYWRGHRARRRDPVVVDTRNAIRVQRVDDHIKFLNSELERTRQLYEQERQLRTLQMEALKLLWSQVKTLHDWKHDMEVKAEASPGRRQTKSVATSPLFTRNGEGGQEFVFPEPKAASHADAGQEGLQQQVKRLQESMDAIVSLIAAGGLNEAQSSNQPPQSPSPLRKIKRPQTVSSPRDSSGISLPKPSTPQNLRATLHSDTSLSLSWEPSTVSEEPSPSTSGLSVCGYRLLVNKDERPQEAIEVPTSQAILGGLLPGTYRFTVQAFTAANQTSEESDAVCVDIPPISKYAEQGKTEDAPAEAQQRVDGVTEDACKRVDGTVDSDDAESQEAFEDAHLNSLPPSPEPPLVQAVIDDAMLENIAAYTVAREMSLAIVEQAMEAALNGVGSSGDGCFGVPPTRDDPNGDSSSGGGTSGGSGGGGGVSDKASKSPTTELSQDGSNPNTNVTSVQQGVAHDDHQSRSKESPETPDGKVGLREAFSEVFATSQQSDQRDEEGDDDVFSFPVKDQKTGLRTSPSNLGDKSGNVREGSTSKNDLYLPVFSIEGPNQLGSAENSAFSTACSVLSSKRRATDPFKTQSGQSSSSSKTWTHRSLENPFRGAREVMRNLLMRDNGSRSPSPKRPCKQRSMSHTAPEHQKSPELREFKPKTSKLAINFSQAKPEAFSTGQYDFERPTSTELEALNLELSSLKLSKDIYEKDTSRQDYLSNDASAGLNEVSRIMSRLEADGSNACTLNGYDTPPGLVRLASPEGTLDSGSDSGLPASLEKSHSDASILEPSPQASSSDPDSEVAPGRRFVKHGSLYKKHNASGAAKQIKETHQPEPNLESARANQRSPTSLGSPGKSRLPRMFCGIPEPRARSASPSTKTVSPKKKTSHFFGNGKSKPDKVSQPSLLSHFVIVLNLKWF</sequence>
<dbReference type="InterPro" id="IPR032675">
    <property type="entry name" value="LRR_dom_sf"/>
</dbReference>
<dbReference type="Gene3D" id="3.80.10.10">
    <property type="entry name" value="Ribonuclease Inhibitor"/>
    <property type="match status" value="2"/>
</dbReference>
<evidence type="ECO:0000313" key="12">
    <source>
        <dbReference type="EnsemblMetazoa" id="XP_038059298.1"/>
    </source>
</evidence>
<dbReference type="SMART" id="SM00015">
    <property type="entry name" value="IQ"/>
    <property type="match status" value="1"/>
</dbReference>
<dbReference type="GO" id="GO:0005813">
    <property type="term" value="C:centrosome"/>
    <property type="evidence" value="ECO:0007669"/>
    <property type="project" value="UniProtKB-SubCell"/>
</dbReference>